<comment type="caution">
    <text evidence="2">The sequence shown here is derived from an EMBL/GenBank/DDBJ whole genome shotgun (WGS) entry which is preliminary data.</text>
</comment>
<gene>
    <name evidence="2" type="ORF">AV530_018054</name>
</gene>
<dbReference type="EMBL" id="LSYS01002950">
    <property type="protein sequence ID" value="OPJ85012.1"/>
    <property type="molecule type" value="Genomic_DNA"/>
</dbReference>
<name>A0A1V4KKM9_PATFA</name>
<organism evidence="2 3">
    <name type="scientific">Patagioenas fasciata monilis</name>
    <dbReference type="NCBI Taxonomy" id="372326"/>
    <lineage>
        <taxon>Eukaryota</taxon>
        <taxon>Metazoa</taxon>
        <taxon>Chordata</taxon>
        <taxon>Craniata</taxon>
        <taxon>Vertebrata</taxon>
        <taxon>Euteleostomi</taxon>
        <taxon>Archelosauria</taxon>
        <taxon>Archosauria</taxon>
        <taxon>Dinosauria</taxon>
        <taxon>Saurischia</taxon>
        <taxon>Theropoda</taxon>
        <taxon>Coelurosauria</taxon>
        <taxon>Aves</taxon>
        <taxon>Neognathae</taxon>
        <taxon>Neoaves</taxon>
        <taxon>Columbimorphae</taxon>
        <taxon>Columbiformes</taxon>
        <taxon>Columbidae</taxon>
        <taxon>Patagioenas</taxon>
    </lineage>
</organism>
<reference evidence="2 3" key="1">
    <citation type="submission" date="2016-02" db="EMBL/GenBank/DDBJ databases">
        <title>Band-tailed pigeon sequencing and assembly.</title>
        <authorList>
            <person name="Soares A.E."/>
            <person name="Novak B.J."/>
            <person name="Rice E.S."/>
            <person name="O'Connell B."/>
            <person name="Chang D."/>
            <person name="Weber S."/>
            <person name="Shapiro B."/>
        </authorList>
    </citation>
    <scope>NUCLEOTIDE SEQUENCE [LARGE SCALE GENOMIC DNA]</scope>
    <source>
        <strain evidence="2">BTP2013</strain>
        <tissue evidence="2">Blood</tissue>
    </source>
</reference>
<protein>
    <submittedName>
        <fullName evidence="2">Uncharacterized protein</fullName>
    </submittedName>
</protein>
<dbReference type="Proteomes" id="UP000190648">
    <property type="component" value="Unassembled WGS sequence"/>
</dbReference>
<feature type="region of interest" description="Disordered" evidence="1">
    <location>
        <begin position="56"/>
        <end position="97"/>
    </location>
</feature>
<evidence type="ECO:0000313" key="3">
    <source>
        <dbReference type="Proteomes" id="UP000190648"/>
    </source>
</evidence>
<keyword evidence="3" id="KW-1185">Reference proteome</keyword>
<sequence length="97" mass="11066">MLGDLFEVGLSTRMSTQELQQEGEAKLLNYFPGSKPNSWGKLSDRIQEEELRLRKATSGRRLRREVPRRLGTDRGRPEPGRGQLPDTGPVGREMMKQ</sequence>
<dbReference type="AlphaFoldDB" id="A0A1V4KKM9"/>
<feature type="compositionally biased region" description="Basic and acidic residues" evidence="1">
    <location>
        <begin position="64"/>
        <end position="79"/>
    </location>
</feature>
<proteinExistence type="predicted"/>
<evidence type="ECO:0000256" key="1">
    <source>
        <dbReference type="SAM" id="MobiDB-lite"/>
    </source>
</evidence>
<evidence type="ECO:0000313" key="2">
    <source>
        <dbReference type="EMBL" id="OPJ85012.1"/>
    </source>
</evidence>
<accession>A0A1V4KKM9</accession>